<dbReference type="STRING" id="1121014.N788_07050"/>
<evidence type="ECO:0000259" key="4">
    <source>
        <dbReference type="Pfam" id="PF25917"/>
    </source>
</evidence>
<protein>
    <submittedName>
        <fullName evidence="7">Uncharacterized protein</fullName>
    </submittedName>
</protein>
<dbReference type="GO" id="GO:1990281">
    <property type="term" value="C:efflux pump complex"/>
    <property type="evidence" value="ECO:0007669"/>
    <property type="project" value="TreeGrafter"/>
</dbReference>
<dbReference type="PANTHER" id="PTHR30469:SF16">
    <property type="entry name" value="HAE1 FAMILY EFFLUX PUMP MFP COMPONENT"/>
    <property type="match status" value="1"/>
</dbReference>
<dbReference type="PATRIC" id="fig|1121014.3.peg.2312"/>
<evidence type="ECO:0000256" key="3">
    <source>
        <dbReference type="SAM" id="SignalP"/>
    </source>
</evidence>
<keyword evidence="8" id="KW-1185">Reference proteome</keyword>
<dbReference type="FunFam" id="2.40.30.170:FF:000010">
    <property type="entry name" value="Efflux RND transporter periplasmic adaptor subunit"/>
    <property type="match status" value="1"/>
</dbReference>
<evidence type="ECO:0000256" key="1">
    <source>
        <dbReference type="ARBA" id="ARBA00009477"/>
    </source>
</evidence>
<feature type="domain" description="CusB-like beta-barrel" evidence="5">
    <location>
        <begin position="197"/>
        <end position="268"/>
    </location>
</feature>
<dbReference type="InterPro" id="IPR058792">
    <property type="entry name" value="Beta-barrel_RND_2"/>
</dbReference>
<feature type="signal peptide" evidence="3">
    <location>
        <begin position="1"/>
        <end position="29"/>
    </location>
</feature>
<name>A0A087MFZ3_9GAMM</name>
<dbReference type="NCBIfam" id="TIGR01730">
    <property type="entry name" value="RND_mfp"/>
    <property type="match status" value="1"/>
</dbReference>
<dbReference type="Pfam" id="PF25954">
    <property type="entry name" value="Beta-barrel_RND_2"/>
    <property type="match status" value="1"/>
</dbReference>
<evidence type="ECO:0000259" key="6">
    <source>
        <dbReference type="Pfam" id="PF25989"/>
    </source>
</evidence>
<dbReference type="OrthoDB" id="9783047at2"/>
<dbReference type="Gene3D" id="2.40.50.100">
    <property type="match status" value="1"/>
</dbReference>
<dbReference type="Gene3D" id="2.40.420.20">
    <property type="match status" value="1"/>
</dbReference>
<dbReference type="InterPro" id="IPR058625">
    <property type="entry name" value="MdtA-like_BSH"/>
</dbReference>
<keyword evidence="3" id="KW-0732">Signal</keyword>
<dbReference type="Proteomes" id="UP000029085">
    <property type="component" value="Unassembled WGS sequence"/>
</dbReference>
<dbReference type="SUPFAM" id="SSF111369">
    <property type="entry name" value="HlyD-like secretion proteins"/>
    <property type="match status" value="1"/>
</dbReference>
<dbReference type="InterPro" id="IPR058637">
    <property type="entry name" value="YknX-like_C"/>
</dbReference>
<dbReference type="EMBL" id="AVCJ01000048">
    <property type="protein sequence ID" value="KFL35796.1"/>
    <property type="molecule type" value="Genomic_DNA"/>
</dbReference>
<dbReference type="Gene3D" id="1.10.287.470">
    <property type="entry name" value="Helix hairpin bin"/>
    <property type="match status" value="1"/>
</dbReference>
<feature type="chain" id="PRO_5001826162" evidence="3">
    <location>
        <begin position="30"/>
        <end position="355"/>
    </location>
</feature>
<dbReference type="Pfam" id="PF25917">
    <property type="entry name" value="BSH_RND"/>
    <property type="match status" value="1"/>
</dbReference>
<dbReference type="RefSeq" id="WP_034225332.1">
    <property type="nucleotide sequence ID" value="NZ_AVCJ01000048.1"/>
</dbReference>
<dbReference type="PANTHER" id="PTHR30469">
    <property type="entry name" value="MULTIDRUG RESISTANCE PROTEIN MDTA"/>
    <property type="match status" value="1"/>
</dbReference>
<dbReference type="InterPro" id="IPR006143">
    <property type="entry name" value="RND_pump_MFP"/>
</dbReference>
<evidence type="ECO:0000256" key="2">
    <source>
        <dbReference type="SAM" id="Coils"/>
    </source>
</evidence>
<feature type="domain" description="YknX-like C-terminal permuted SH3-like" evidence="6">
    <location>
        <begin position="275"/>
        <end position="343"/>
    </location>
</feature>
<comment type="similarity">
    <text evidence="1">Belongs to the membrane fusion protein (MFP) (TC 8.A.1) family.</text>
</comment>
<dbReference type="GO" id="GO:0015562">
    <property type="term" value="F:efflux transmembrane transporter activity"/>
    <property type="evidence" value="ECO:0007669"/>
    <property type="project" value="TreeGrafter"/>
</dbReference>
<keyword evidence="2" id="KW-0175">Coiled coil</keyword>
<dbReference type="Pfam" id="PF25989">
    <property type="entry name" value="YknX_C"/>
    <property type="match status" value="1"/>
</dbReference>
<evidence type="ECO:0000313" key="8">
    <source>
        <dbReference type="Proteomes" id="UP000029085"/>
    </source>
</evidence>
<gene>
    <name evidence="7" type="ORF">N788_07050</name>
</gene>
<reference evidence="7 8" key="2">
    <citation type="journal article" date="2015" name="Stand. Genomic Sci.">
        <title>High quality draft genomic sequence of Arenimonas donghaensis DSM 18148(T).</title>
        <authorList>
            <person name="Chen F."/>
            <person name="Wang H."/>
            <person name="Cao Y."/>
            <person name="Li X."/>
            <person name="Wang G."/>
        </authorList>
    </citation>
    <scope>NUCLEOTIDE SEQUENCE [LARGE SCALE GENOMIC DNA]</scope>
    <source>
        <strain evidence="7 8">HO3-R19</strain>
    </source>
</reference>
<evidence type="ECO:0000259" key="5">
    <source>
        <dbReference type="Pfam" id="PF25954"/>
    </source>
</evidence>
<organism evidence="7 8">
    <name type="scientific">Arenimonas donghaensis DSM 18148 = HO3-R19</name>
    <dbReference type="NCBI Taxonomy" id="1121014"/>
    <lineage>
        <taxon>Bacteria</taxon>
        <taxon>Pseudomonadati</taxon>
        <taxon>Pseudomonadota</taxon>
        <taxon>Gammaproteobacteria</taxon>
        <taxon>Lysobacterales</taxon>
        <taxon>Lysobacteraceae</taxon>
        <taxon>Arenimonas</taxon>
    </lineage>
</organism>
<evidence type="ECO:0000313" key="7">
    <source>
        <dbReference type="EMBL" id="KFL35796.1"/>
    </source>
</evidence>
<feature type="coiled-coil region" evidence="2">
    <location>
        <begin position="104"/>
        <end position="155"/>
    </location>
</feature>
<dbReference type="AlphaFoldDB" id="A0A087MFZ3"/>
<comment type="caution">
    <text evidence="7">The sequence shown here is derived from an EMBL/GenBank/DDBJ whole genome shotgun (WGS) entry which is preliminary data.</text>
</comment>
<reference evidence="8" key="1">
    <citation type="submission" date="2013-08" db="EMBL/GenBank/DDBJ databases">
        <title>Genome sequencing of Arenimonas donghaensis.</title>
        <authorList>
            <person name="Chen F."/>
            <person name="Wang G."/>
        </authorList>
    </citation>
    <scope>NUCLEOTIDE SEQUENCE [LARGE SCALE GENOMIC DNA]</scope>
    <source>
        <strain evidence="8">HO3-R19</strain>
    </source>
</reference>
<accession>A0A087MFZ3</accession>
<dbReference type="PROSITE" id="PS51257">
    <property type="entry name" value="PROKAR_LIPOPROTEIN"/>
    <property type="match status" value="1"/>
</dbReference>
<sequence>MRTGRTILPKFLVSLPLLALLAACGEEEAGGRASAPATVTTLQVQAKPWRDTIQALGTARANESVMVTAKVTETVVKVNFQDGDLVKAGDILVDLSGRVEVAGLEEAAAEFRETQTQFRRQQQLAAQKLIPAGQLDTQRAAMESARARLDATRARLSDRVITAPFDGVLGFRQVSPGTLVTPGTTIASLDDVSVIKLDFAVPESFLSALKPGQAVHARSVAFPDQDFTGELTTIDSRVDPVTRAVTVRANLPNPDLLLRPGMLLTVEVFQPERQALVVPEIAVIQVSRSAHVFRVRDDATVEQVEVELGQRRRGEVEILEGLSAGDRIVIDGAVKLRDGSAITDVDAAAAATAAG</sequence>
<dbReference type="Gene3D" id="2.40.30.170">
    <property type="match status" value="1"/>
</dbReference>
<feature type="domain" description="Multidrug resistance protein MdtA-like barrel-sandwich hybrid" evidence="4">
    <location>
        <begin position="64"/>
        <end position="185"/>
    </location>
</feature>
<proteinExistence type="inferred from homology"/>